<feature type="compositionally biased region" description="Basic and acidic residues" evidence="1">
    <location>
        <begin position="3327"/>
        <end position="3337"/>
    </location>
</feature>
<dbReference type="KEGG" id="loi:92362200"/>
<dbReference type="PANTHER" id="PTHR40738">
    <property type="entry name" value="MEMBRANE-ASSOCIATED PROTEIN"/>
    <property type="match status" value="1"/>
</dbReference>
<gene>
    <name evidence="4" type="ORF">LSCM4_06345</name>
</gene>
<accession>A0A836KV55</accession>
<feature type="chain" id="PRO_5032368926" evidence="3">
    <location>
        <begin position="31"/>
        <end position="3353"/>
    </location>
</feature>
<feature type="signal peptide" evidence="3">
    <location>
        <begin position="1"/>
        <end position="30"/>
    </location>
</feature>
<evidence type="ECO:0000256" key="3">
    <source>
        <dbReference type="SAM" id="SignalP"/>
    </source>
</evidence>
<feature type="compositionally biased region" description="Basic and acidic residues" evidence="1">
    <location>
        <begin position="3101"/>
        <end position="3118"/>
    </location>
</feature>
<name>A0A836KV55_9TRYP</name>
<feature type="region of interest" description="Disordered" evidence="1">
    <location>
        <begin position="3308"/>
        <end position="3353"/>
    </location>
</feature>
<feature type="compositionally biased region" description="Pro residues" evidence="1">
    <location>
        <begin position="3148"/>
        <end position="3165"/>
    </location>
</feature>
<feature type="transmembrane region" description="Helical" evidence="2">
    <location>
        <begin position="2785"/>
        <end position="2811"/>
    </location>
</feature>
<reference evidence="5" key="1">
    <citation type="journal article" date="2021" name="Microbiol. Resour. Announc.">
        <title>LGAAP: Leishmaniinae Genome Assembly and Annotation Pipeline.</title>
        <authorList>
            <person name="Almutairi H."/>
            <person name="Urbaniak M.D."/>
            <person name="Bates M.D."/>
            <person name="Jariyapan N."/>
            <person name="Kwakye-Nuako G."/>
            <person name="Thomaz-Soccol V."/>
            <person name="Al-Salem W.S."/>
            <person name="Dillon R.J."/>
            <person name="Bates P.A."/>
            <person name="Gatherer D."/>
        </authorList>
    </citation>
    <scope>NUCLEOTIDE SEQUENCE [LARGE SCALE GENOMIC DNA]</scope>
</reference>
<sequence length="3353" mass="339293">MERRASAPHALACVASAALALALLIPAAHGVVVGAAAPLTVTTTPSLPLLDVPFQATPSSLAACDTLFISRRGDCSRATSVASVLESSPTVGGGGFVQGKCAFNVTSAALDVDLTTSVASVPALYWCSSDHPGASVGALQMNVMALSQPFVYVNAETTVTLSAATPIGTTVGFYVSSTCVTPLTIPKSVTVSATRTVTLTATGAVLMYLCAAIPSLSGSMTALALRGVVAGVHRYTISPASGVRHRAIGMTSTAKGAAKVALSRDSHCSTLAQPAQLATLGERFLLRIDAPAGIYYFCASTYSDIYTPSDSTFTVVEYDVQPHTMYATHGTPLTYGLNATGREEQLELALSTTTDCARDSLVIPWGVSLSWTVPKAGTYYACMRDRGAASTAGYTSQVHVSRAPTLAFSPSPAVEGMPVSATVSHALSGEAVFRVGLSKSGSCDSAGALGSTPHGSATVNVPVPMGMPESVTYCVSNPLGDGGGGASTPAGGTVYYALGTLRTRAYRVGHGALRVNSTARIVLDSEVRLASGTSVVLVPEARSRHCADSMASAAAVGERSVMMVFTVSGKAAVLAPVVFTTEGMWLLCLHSGDGSQHGYVHLRRLRVHGRTAQLSEDRILANVKTPLIVSGFEYDHSVIVTSSSACGPSMMWVANGTSKGGIVPLNVQAASAGQLLVCVGYPTASESPAADIGVDFAPVADFQSVVARVYPSIVYVSETTTLRFAGVGDMSLEGHYAFFQPNAVSCGEPASTILRWRLSGPDATSSVSYGTVDGSALERGTVYRVCVGRSAGSGFSDAGVAASVEAPLVSTDPPVPVRGLPVQLHLPPSFTSTAAVTFYVVVGGGAKCSGDLSGAAVYGSGSVDRASGAAAAFVAPARASGVDVVQVCVGSNESLVSGSLGYALGATLRLEQFHTSMVYLQRGVPNVLSGAPMAATGSLYVVACDGAECNADGADGVCRAKMSQGATSSVTDVLDVPLGRYLLCQRATMGAATSVVGSNTTVEVVEPFQMSTSANTSNLRAYVPFAVTMSGGPSPSRVRAAAAAYALIVQPASTPCGESAAESQRFAIGGGSTQITITDIEPVQRIRFCVQPSSVDSFEVLTGTLRHYMAPAAVVGDRATTLTSGGALSGATAVLSRTADCLGVVAGGGAASIVDARVTFTVASCGANAALTALYYCETVRGGAYASRGVVGLLRSSGCSGGAGASIAAVDVAPGAAIGHFGIDTAYLASPRLSASPDCGVLLDAAVASVGYAPGVGEDAAFHVCAVLVGDASVTFTTARPTLRVANWALSPTAAVSRYNATLGVAAAVALRVDYATPSSETFLSTARDCSVRTASAAGLSGASKTATYGTIGVRGVVYVCTVAPLSGETVAVAQFLSVTPPAVRRVSPAVVRGGEYSATLVVDGAPPLYSMVPGADSGYTYSSYYTSTSREVYLSVDACSSVLAGTSAGTVTSSGSVSFATAGIAASVSAVALCAGTAAGPAAVLAGVTVARGKVYPTVLVSGALGAPVFIPSVRMATVQLSASASGCGSAAGMPSFTTDAEGYGAVDLVGGDGDALAVGTYTLCYGGAAAGAAVALESVELVRASHFDVRGTTFVVGVASTMLLLQDLTTAALVAGFSTARDCTSVSSEHGAWAAATSTSVLLNVQAASAGQLLVCVGYPTASESPAADIGVDFAPVADFQSVVARVYPSIVYVSETTTLRFAGVGDMSLEGHYAFFQPNAVSCGEPASTILRWRLSGPDATSSVSYGTVDGSALERGTVYRVCVGRSAGSGFSDAGVAASVEAPLVSTDPPVPVRGLPVQLHLPPSFTSTAAVTFYVVVGGGAKCSGDLSGAAVYGSGSVDRASGAAAAFVAPARASGVDVVQVCVGSNESLVSGSLGYALGATLRLEQFHTSMVYLQRGVPNVLSGAPMAATGSLYVVACDGAECNADGADGVCRAKMSQGATSSVTDVLDVPLGRYLLCQRATMGAATSVVGSNTTVEVVEPFQMSTSANTSNLRAYVPFAVTMSGGPSPSRVRAAAAAYALIVQPASTPCGESAAESQRFAIGGGSTQITITDIEPVQRIRFCVQPSSVDSFEVLTGTLRHYMAPAAVVGDRATTLTSGGALSGATAVLSRTADCLGVVAGGGAASIVDARVTFTVASCGANAALTALYYCETVRGGAYASRGVVGLLRSSGCSGGAGASIAAVDVAPGAAIGHFGIDTAYLASPRLSASPDCGVLLDAAVASVGYAPGVGEDAAFHVCAVLVGDASVTFTTARPTLRVANWALSPTAAVSRYNATLGVAAAVALRVDYATPSSETFLSTARDCSVRTASAAGLSGASKTATYGTIGVRGVVYVCTVAPLSGETVAVAQFLSVTPPAVRRVSPAVVRGGEYSATLVVDGAPPLYSMVPGADSGYTYSSYYTSTSREVYLSVDACSSVLAGTSAGTVTSSGSVSFATAGIAASVSAVALCAGTAAGPAAVLAGVTVARGKVYPTVLVSGALGAPVFIPSVRMATVQLSASASGCGSAAGMPSFTTDAEGYGAVDLVGGDGDALAVGTYTLCYGGAAAGAAVALESVELVRASHFDVRGTTFVVGVASTMLLLQDLTTAALVAGFSTARDCTSVSSEHGAWAAATSTSVLVTGTSVYTAGLYLCARAPVNGTLVALPGSWSGPRSVQFVGSSIQLPSTGWDTCTRYTLDQCYPPGASASRATSVIAVVYGDCCGASRQGAVVGEASMASGTCELRLDYDKVSAHPPGSTYHVCVWDTEDDSVCTTVSEARVSTNCTRGGGGGAGSGLSRGAVVGVATASGIGGALLLATAFAIWYFCRRRSRAAAAKGVEGSGKVSSAEEDDWMTRSYLCSPTGEWETTNTTSDESAFPLEGHELGDELERSGMLGPVFGDHPVLRSSLGKCDADVDAVDAFPGSEAGLPVAPVTVSHVKQLIRLSGANRPSTSQQVETWRCAVKLYLVDEAPLAPEPYAPSSKASSIPHGRRSMPREAEPTGALKPRLQRPPTPVPQTQQARQPLSQEMPLRAGPVGVQKSQLLLPQRRRSASRQNEEFSVSVVPRELTPGKSASQVLPDEGASAEGAVMHSSKCFPQRAAKLSPKGRSTARHVRAAREQSKESERSKDDARQSLHGAPMVPEAETRMAKLSGNARSTGSPSTAPPHGPAHQATPPPALAPPKRDPFENVQTVPAPVRAAPGIAGANDAGAAPLRLAERQSWPLPESRSSSLGSDFDYVRTPTPAHSSHVPVDVSFDASGQRRPQHCESSAAAEDAAQLSRKQSMPQIPYLSSRSSDWPLMCSGCGPTGIGPALTADIDSNPIHHGDCRSLGASVPSPLGRDNVDGFGRDESEPPAFPSLRPRRHNAD</sequence>
<keyword evidence="5" id="KW-1185">Reference proteome</keyword>
<evidence type="ECO:0000256" key="2">
    <source>
        <dbReference type="SAM" id="Phobius"/>
    </source>
</evidence>
<reference evidence="5" key="2">
    <citation type="journal article" date="2021" name="Sci. Data">
        <title>Chromosome-scale genome sequencing, assembly and annotation of six genomes from subfamily Leishmaniinae.</title>
        <authorList>
            <person name="Almutairi H."/>
            <person name="Urbaniak M.D."/>
            <person name="Bates M.D."/>
            <person name="Jariyapan N."/>
            <person name="Kwakye-Nuako G."/>
            <person name="Thomaz Soccol V."/>
            <person name="Al-Salem W.S."/>
            <person name="Dillon R.J."/>
            <person name="Bates P.A."/>
            <person name="Gatherer D."/>
        </authorList>
    </citation>
    <scope>NUCLEOTIDE SEQUENCE [LARGE SCALE GENOMIC DNA]</scope>
</reference>
<dbReference type="Proteomes" id="UP000674143">
    <property type="component" value="Unassembled WGS sequence"/>
</dbReference>
<dbReference type="RefSeq" id="XP_067065671.1">
    <property type="nucleotide sequence ID" value="XM_067208266.1"/>
</dbReference>
<organism evidence="4 5">
    <name type="scientific">Leishmania orientalis</name>
    <dbReference type="NCBI Taxonomy" id="2249476"/>
    <lineage>
        <taxon>Eukaryota</taxon>
        <taxon>Discoba</taxon>
        <taxon>Euglenozoa</taxon>
        <taxon>Kinetoplastea</taxon>
        <taxon>Metakinetoplastina</taxon>
        <taxon>Trypanosomatida</taxon>
        <taxon>Trypanosomatidae</taxon>
        <taxon>Leishmaniinae</taxon>
        <taxon>Leishmania</taxon>
    </lineage>
</organism>
<keyword evidence="2" id="KW-0812">Transmembrane</keyword>
<evidence type="ECO:0000256" key="1">
    <source>
        <dbReference type="SAM" id="MobiDB-lite"/>
    </source>
</evidence>
<dbReference type="EMBL" id="JAFHLR010000007">
    <property type="protein sequence ID" value="KAG5486877.1"/>
    <property type="molecule type" value="Genomic_DNA"/>
</dbReference>
<proteinExistence type="predicted"/>
<dbReference type="PANTHER" id="PTHR40738:SF1">
    <property type="entry name" value="MEMBRANE-ASSOCIATED PROTEIN"/>
    <property type="match status" value="1"/>
</dbReference>
<evidence type="ECO:0000313" key="5">
    <source>
        <dbReference type="Proteomes" id="UP000674143"/>
    </source>
</evidence>
<protein>
    <submittedName>
        <fullName evidence="4">Uncharacterized protein</fullName>
    </submittedName>
</protein>
<keyword evidence="3" id="KW-0732">Signal</keyword>
<keyword evidence="2" id="KW-0472">Membrane</keyword>
<keyword evidence="2" id="KW-1133">Transmembrane helix</keyword>
<feature type="region of interest" description="Disordered" evidence="1">
    <location>
        <begin position="2959"/>
        <end position="3271"/>
    </location>
</feature>
<dbReference type="GeneID" id="92362200"/>
<evidence type="ECO:0000313" key="4">
    <source>
        <dbReference type="EMBL" id="KAG5486877.1"/>
    </source>
</evidence>
<comment type="caution">
    <text evidence="4">The sequence shown here is derived from an EMBL/GenBank/DDBJ whole genome shotgun (WGS) entry which is preliminary data.</text>
</comment>